<dbReference type="PANTHER" id="PTHR46116:SF15">
    <property type="entry name" value="(E3-INDEPENDENT) E2 UBIQUITIN-CONJUGATING ENZYME"/>
    <property type="match status" value="1"/>
</dbReference>
<dbReference type="InterPro" id="IPR000608">
    <property type="entry name" value="UBC"/>
</dbReference>
<comment type="caution">
    <text evidence="5">The sequence shown here is derived from an EMBL/GenBank/DDBJ whole genome shotgun (WGS) entry which is preliminary data.</text>
</comment>
<protein>
    <submittedName>
        <fullName evidence="5">(Mediterranean fruit fly) hypothetical protein</fullName>
    </submittedName>
</protein>
<sequence length="322" mass="36824">MYTTNTEKYYKGENLNLSEVFNFDGLAEETKKLEQLNVQEEQPTAEQAVKTPTTSDEKQPVTDEAVARVEANEETASKSHASVVSTPIESNVSLSVPTEYFQVLPTAPAGHKFQLTIFHPNNTQQYYKAVQREHRMLKSSLPPGVWVKVFEDRMDLLSVMIEGPKKTPYEDGLFFFDIQLGRDYPKSPPQCSYISYCSDRLNPNLYEDGKVCVSLLGTWAGRDSEVWGPNSTLLQVIVSIQGLILVPEPYFNEAGYEKQKGTQQGSENSRMYNEMVIIKMVQSSTKLLQQPPELFRHEIHEHWKVYGFPMYERIKGWMELSN</sequence>
<dbReference type="PANTHER" id="PTHR46116">
    <property type="entry name" value="(E3-INDEPENDENT) E2 UBIQUITIN-CONJUGATING ENZYME"/>
    <property type="match status" value="1"/>
</dbReference>
<feature type="domain" description="UBC core" evidence="4">
    <location>
        <begin position="125"/>
        <end position="285"/>
    </location>
</feature>
<dbReference type="GO" id="GO:0061631">
    <property type="term" value="F:ubiquitin conjugating enzyme activity"/>
    <property type="evidence" value="ECO:0007669"/>
    <property type="project" value="TreeGrafter"/>
</dbReference>
<dbReference type="SUPFAM" id="SSF54495">
    <property type="entry name" value="UBC-like"/>
    <property type="match status" value="1"/>
</dbReference>
<accession>A0A811U1J3</accession>
<name>A0A811U1J3_CERCA</name>
<keyword evidence="1" id="KW-0808">Transferase</keyword>
<keyword evidence="2" id="KW-0833">Ubl conjugation pathway</keyword>
<reference evidence="5" key="1">
    <citation type="submission" date="2020-11" db="EMBL/GenBank/DDBJ databases">
        <authorList>
            <person name="Whitehead M."/>
        </authorList>
    </citation>
    <scope>NUCLEOTIDE SEQUENCE</scope>
    <source>
        <strain evidence="5">EGII</strain>
    </source>
</reference>
<evidence type="ECO:0000256" key="1">
    <source>
        <dbReference type="ARBA" id="ARBA00022679"/>
    </source>
</evidence>
<keyword evidence="6" id="KW-1185">Reference proteome</keyword>
<feature type="compositionally biased region" description="Polar residues" evidence="3">
    <location>
        <begin position="36"/>
        <end position="54"/>
    </location>
</feature>
<dbReference type="EMBL" id="CAJHJT010000001">
    <property type="protein sequence ID" value="CAD6992972.1"/>
    <property type="molecule type" value="Genomic_DNA"/>
</dbReference>
<evidence type="ECO:0000313" key="6">
    <source>
        <dbReference type="Proteomes" id="UP000606786"/>
    </source>
</evidence>
<dbReference type="Proteomes" id="UP000606786">
    <property type="component" value="Unassembled WGS sequence"/>
</dbReference>
<gene>
    <name evidence="5" type="ORF">CCAP1982_LOCUS1803</name>
</gene>
<evidence type="ECO:0000259" key="4">
    <source>
        <dbReference type="PROSITE" id="PS50127"/>
    </source>
</evidence>
<evidence type="ECO:0000256" key="3">
    <source>
        <dbReference type="SAM" id="MobiDB-lite"/>
    </source>
</evidence>
<proteinExistence type="predicted"/>
<evidence type="ECO:0000256" key="2">
    <source>
        <dbReference type="ARBA" id="ARBA00022786"/>
    </source>
</evidence>
<organism evidence="5 6">
    <name type="scientific">Ceratitis capitata</name>
    <name type="common">Mediterranean fruit fly</name>
    <name type="synonym">Tephritis capitata</name>
    <dbReference type="NCBI Taxonomy" id="7213"/>
    <lineage>
        <taxon>Eukaryota</taxon>
        <taxon>Metazoa</taxon>
        <taxon>Ecdysozoa</taxon>
        <taxon>Arthropoda</taxon>
        <taxon>Hexapoda</taxon>
        <taxon>Insecta</taxon>
        <taxon>Pterygota</taxon>
        <taxon>Neoptera</taxon>
        <taxon>Endopterygota</taxon>
        <taxon>Diptera</taxon>
        <taxon>Brachycera</taxon>
        <taxon>Muscomorpha</taxon>
        <taxon>Tephritoidea</taxon>
        <taxon>Tephritidae</taxon>
        <taxon>Ceratitis</taxon>
        <taxon>Ceratitis</taxon>
    </lineage>
</organism>
<dbReference type="SMART" id="SM00212">
    <property type="entry name" value="UBCc"/>
    <property type="match status" value="1"/>
</dbReference>
<dbReference type="InterPro" id="IPR016135">
    <property type="entry name" value="UBQ-conjugating_enzyme/RWD"/>
</dbReference>
<feature type="region of interest" description="Disordered" evidence="3">
    <location>
        <begin position="35"/>
        <end position="63"/>
    </location>
</feature>
<dbReference type="FunFam" id="3.10.110.10:FF:000136">
    <property type="entry name" value="Predicted protein"/>
    <property type="match status" value="1"/>
</dbReference>
<dbReference type="Gene3D" id="3.10.110.10">
    <property type="entry name" value="Ubiquitin Conjugating Enzyme"/>
    <property type="match status" value="1"/>
</dbReference>
<dbReference type="OrthoDB" id="47801at2759"/>
<evidence type="ECO:0000313" key="5">
    <source>
        <dbReference type="EMBL" id="CAD6992972.1"/>
    </source>
</evidence>
<dbReference type="AlphaFoldDB" id="A0A811U1J3"/>
<dbReference type="CDD" id="cd23837">
    <property type="entry name" value="UBCc_UBE2O"/>
    <property type="match status" value="1"/>
</dbReference>
<dbReference type="Pfam" id="PF00179">
    <property type="entry name" value="UQ_con"/>
    <property type="match status" value="1"/>
</dbReference>
<dbReference type="PROSITE" id="PS50127">
    <property type="entry name" value="UBC_2"/>
    <property type="match status" value="1"/>
</dbReference>